<dbReference type="PANTHER" id="PTHR21136">
    <property type="entry name" value="SNARE PROTEINS"/>
    <property type="match status" value="1"/>
</dbReference>
<evidence type="ECO:0000256" key="10">
    <source>
        <dbReference type="SAM" id="Phobius"/>
    </source>
</evidence>
<dbReference type="SMART" id="SM01270">
    <property type="entry name" value="Longin"/>
    <property type="match status" value="1"/>
</dbReference>
<dbReference type="OrthoDB" id="190375at2759"/>
<proteinExistence type="inferred from homology"/>
<dbReference type="PROSITE" id="PS00417">
    <property type="entry name" value="SYNAPTOBREVIN"/>
    <property type="match status" value="1"/>
</dbReference>
<dbReference type="InterPro" id="IPR010908">
    <property type="entry name" value="Longin_dom"/>
</dbReference>
<dbReference type="InterPro" id="IPR051097">
    <property type="entry name" value="Synaptobrevin-like_transport"/>
</dbReference>
<keyword evidence="5 10" id="KW-1133">Transmembrane helix</keyword>
<name>A0A0F4H0G0_9PEZI</name>
<dbReference type="EMBL" id="LAFY01000261">
    <property type="protein sequence ID" value="KJY01951.1"/>
    <property type="molecule type" value="Genomic_DNA"/>
</dbReference>
<dbReference type="PROSITE" id="PS50892">
    <property type="entry name" value="V_SNARE"/>
    <property type="match status" value="1"/>
</dbReference>
<dbReference type="PROSITE" id="PS50859">
    <property type="entry name" value="LONGIN"/>
    <property type="match status" value="1"/>
</dbReference>
<evidence type="ECO:0000256" key="1">
    <source>
        <dbReference type="ARBA" id="ARBA00008025"/>
    </source>
</evidence>
<evidence type="ECO:0000256" key="9">
    <source>
        <dbReference type="PROSITE-ProRule" id="PRU00290"/>
    </source>
</evidence>
<dbReference type="SUPFAM" id="SSF64356">
    <property type="entry name" value="SNARE-like"/>
    <property type="match status" value="1"/>
</dbReference>
<dbReference type="CDD" id="cd14824">
    <property type="entry name" value="Longin"/>
    <property type="match status" value="1"/>
</dbReference>
<gene>
    <name evidence="13" type="ORF">TI39_contig269g00025</name>
</gene>
<feature type="domain" description="Longin" evidence="11">
    <location>
        <begin position="11"/>
        <end position="139"/>
    </location>
</feature>
<evidence type="ECO:0000313" key="14">
    <source>
        <dbReference type="Proteomes" id="UP000033647"/>
    </source>
</evidence>
<protein>
    <recommendedName>
        <fullName evidence="7">Synaptobrevin homolog YKT6</fullName>
    </recommendedName>
</protein>
<comment type="caution">
    <text evidence="13">The sequence shown here is derived from an EMBL/GenBank/DDBJ whole genome shotgun (WGS) entry which is preliminary data.</text>
</comment>
<keyword evidence="3 10" id="KW-0812">Transmembrane</keyword>
<dbReference type="Gene3D" id="3.30.450.50">
    <property type="entry name" value="Longin domain"/>
    <property type="match status" value="1"/>
</dbReference>
<feature type="domain" description="V-SNARE coiled-coil homology" evidence="12">
    <location>
        <begin position="152"/>
        <end position="212"/>
    </location>
</feature>
<dbReference type="FunFam" id="1.20.5.110:FF:000004">
    <property type="entry name" value="Vesicle-associated membrane protein 7"/>
    <property type="match status" value="1"/>
</dbReference>
<dbReference type="Gene3D" id="1.20.5.110">
    <property type="match status" value="1"/>
</dbReference>
<evidence type="ECO:0000256" key="7">
    <source>
        <dbReference type="ARBA" id="ARBA00026133"/>
    </source>
</evidence>
<feature type="transmembrane region" description="Helical" evidence="10">
    <location>
        <begin position="216"/>
        <end position="241"/>
    </location>
</feature>
<evidence type="ECO:0000256" key="6">
    <source>
        <dbReference type="ARBA" id="ARBA00023136"/>
    </source>
</evidence>
<dbReference type="InterPro" id="IPR011012">
    <property type="entry name" value="Longin-like_dom_sf"/>
</dbReference>
<dbReference type="GO" id="GO:0012505">
    <property type="term" value="C:endomembrane system"/>
    <property type="evidence" value="ECO:0007669"/>
    <property type="project" value="UniProtKB-SubCell"/>
</dbReference>
<evidence type="ECO:0000256" key="4">
    <source>
        <dbReference type="ARBA" id="ARBA00022927"/>
    </source>
</evidence>
<keyword evidence="2" id="KW-0813">Transport</keyword>
<evidence type="ECO:0000259" key="11">
    <source>
        <dbReference type="PROSITE" id="PS50859"/>
    </source>
</evidence>
<dbReference type="PRINTS" id="PR00219">
    <property type="entry name" value="SYNAPTOBREVN"/>
</dbReference>
<dbReference type="STRING" id="1047168.A0A0F4H0G0"/>
<evidence type="ECO:0000256" key="5">
    <source>
        <dbReference type="ARBA" id="ARBA00022989"/>
    </source>
</evidence>
<dbReference type="Pfam" id="PF13774">
    <property type="entry name" value="Longin"/>
    <property type="match status" value="1"/>
</dbReference>
<dbReference type="InterPro" id="IPR042855">
    <property type="entry name" value="V_SNARE_CC"/>
</dbReference>
<evidence type="ECO:0000313" key="13">
    <source>
        <dbReference type="EMBL" id="KJY01951.1"/>
    </source>
</evidence>
<evidence type="ECO:0000256" key="3">
    <source>
        <dbReference type="ARBA" id="ARBA00022692"/>
    </source>
</evidence>
<organism evidence="13 14">
    <name type="scientific">Zymoseptoria brevis</name>
    <dbReference type="NCBI Taxonomy" id="1047168"/>
    <lineage>
        <taxon>Eukaryota</taxon>
        <taxon>Fungi</taxon>
        <taxon>Dikarya</taxon>
        <taxon>Ascomycota</taxon>
        <taxon>Pezizomycotina</taxon>
        <taxon>Dothideomycetes</taxon>
        <taxon>Dothideomycetidae</taxon>
        <taxon>Mycosphaerellales</taxon>
        <taxon>Mycosphaerellaceae</taxon>
        <taxon>Zymoseptoria</taxon>
    </lineage>
</organism>
<dbReference type="Pfam" id="PF00957">
    <property type="entry name" value="Synaptobrevin"/>
    <property type="match status" value="1"/>
</dbReference>
<keyword evidence="4" id="KW-0653">Protein transport</keyword>
<dbReference type="FunFam" id="3.30.450.50:FF:000017">
    <property type="entry name" value="Synaptobrevin-like protein Sybl1"/>
    <property type="match status" value="1"/>
</dbReference>
<dbReference type="GO" id="GO:0016192">
    <property type="term" value="P:vesicle-mediated transport"/>
    <property type="evidence" value="ECO:0007669"/>
    <property type="project" value="InterPro"/>
</dbReference>
<dbReference type="SUPFAM" id="SSF58038">
    <property type="entry name" value="SNARE fusion complex"/>
    <property type="match status" value="1"/>
</dbReference>
<sequence length="248" mass="27267">MASGSAPATPLLYSCIAYNSTILAEHTTSAISGTSNLASIILPKISHDSAQKLTYTHNDNFIHYIADAAPSSASPDNLSGAGLTYLVVAKADLGRRIPFGYLVEIKKRFLSSFNPESTSFSSLPAYGAAAFNSQMRQLMVEYGTTKAGQDDAFKNVQNEIDNVRGIMTENIERVLERGERIDLLVDKTDRLGGSARDFRVRSRGLRRRMWWKNVKLMVLLTVVVIFLLYLLVGFGCGLPAWGRCVHKG</sequence>
<reference evidence="13 14" key="1">
    <citation type="submission" date="2015-03" db="EMBL/GenBank/DDBJ databases">
        <title>RNA-seq based gene annotation and comparative genomics of four Zymoseptoria species reveal species-specific pathogenicity related genes and transposable element activity.</title>
        <authorList>
            <person name="Grandaubert J."/>
            <person name="Bhattacharyya A."/>
            <person name="Stukenbrock E.H."/>
        </authorList>
    </citation>
    <scope>NUCLEOTIDE SEQUENCE [LARGE SCALE GENOMIC DNA]</scope>
    <source>
        <strain evidence="13 14">Zb18110</strain>
    </source>
</reference>
<dbReference type="GO" id="GO:0015031">
    <property type="term" value="P:protein transport"/>
    <property type="evidence" value="ECO:0007669"/>
    <property type="project" value="UniProtKB-KW"/>
</dbReference>
<keyword evidence="9" id="KW-0175">Coiled coil</keyword>
<keyword evidence="6 10" id="KW-0472">Membrane</keyword>
<evidence type="ECO:0000256" key="2">
    <source>
        <dbReference type="ARBA" id="ARBA00022448"/>
    </source>
</evidence>
<accession>A0A0F4H0G0</accession>
<keyword evidence="14" id="KW-1185">Reference proteome</keyword>
<dbReference type="AlphaFoldDB" id="A0A0F4H0G0"/>
<evidence type="ECO:0000256" key="8">
    <source>
        <dbReference type="ARBA" id="ARBA00046280"/>
    </source>
</evidence>
<dbReference type="Proteomes" id="UP000033647">
    <property type="component" value="Unassembled WGS sequence"/>
</dbReference>
<comment type="similarity">
    <text evidence="1">Belongs to the synaptobrevin family.</text>
</comment>
<dbReference type="GO" id="GO:0016020">
    <property type="term" value="C:membrane"/>
    <property type="evidence" value="ECO:0007669"/>
    <property type="project" value="InterPro"/>
</dbReference>
<comment type="subcellular location">
    <subcellularLocation>
        <location evidence="8">Endomembrane system</location>
        <topology evidence="8">Single-pass type IV membrane protein</topology>
    </subcellularLocation>
</comment>
<dbReference type="PANTHER" id="PTHR21136:SF168">
    <property type="entry name" value="VESICLE-ASSOCIATED MEMBRANE PROTEIN 9"/>
    <property type="match status" value="1"/>
</dbReference>
<dbReference type="GO" id="GO:0005737">
    <property type="term" value="C:cytoplasm"/>
    <property type="evidence" value="ECO:0007669"/>
    <property type="project" value="UniProtKB-ARBA"/>
</dbReference>
<dbReference type="InterPro" id="IPR001388">
    <property type="entry name" value="Synaptobrevin-like"/>
</dbReference>
<evidence type="ECO:0000259" key="12">
    <source>
        <dbReference type="PROSITE" id="PS50892"/>
    </source>
</evidence>